<comment type="caution">
    <text evidence="6">The sequence shown here is derived from an EMBL/GenBank/DDBJ whole genome shotgun (WGS) entry which is preliminary data.</text>
</comment>
<sequence>MAITTLKLGEHTVTYVADGEVRLRAKAWLPGTTDEFWASYPEYADDHQHLHASIGGLLVEHGDRALLIDAGFGPTANDPQPGTPYAGIHGGALLDSLAALGKAPGDIEAVAITHLHTDHIGWLWQGDRPFAHADVLIAEEEWASTTHRELREAITSQVRTVEDGAEIFPGVRVKLTPGHTPGHAAYVIGEGETQLVAFGDALHSPAQVAHPEYGSTVDHDGEQSAAFRRKLVEELEATGAIGFGVHFGGFQFGRVVAGAWQAL</sequence>
<accession>A0A939T0T5</accession>
<evidence type="ECO:0000259" key="5">
    <source>
        <dbReference type="SMART" id="SM00849"/>
    </source>
</evidence>
<protein>
    <submittedName>
        <fullName evidence="6">MBL fold metallo-hydrolase</fullName>
    </submittedName>
</protein>
<dbReference type="PANTHER" id="PTHR42978">
    <property type="entry name" value="QUORUM-QUENCHING LACTONASE YTNP-RELATED-RELATED"/>
    <property type="match status" value="1"/>
</dbReference>
<keyword evidence="3" id="KW-0378">Hydrolase</keyword>
<evidence type="ECO:0000313" key="6">
    <source>
        <dbReference type="EMBL" id="MBO2446166.1"/>
    </source>
</evidence>
<proteinExistence type="inferred from homology"/>
<evidence type="ECO:0000313" key="7">
    <source>
        <dbReference type="Proteomes" id="UP000669179"/>
    </source>
</evidence>
<evidence type="ECO:0000256" key="1">
    <source>
        <dbReference type="ARBA" id="ARBA00007749"/>
    </source>
</evidence>
<dbReference type="InterPro" id="IPR001279">
    <property type="entry name" value="Metallo-B-lactamas"/>
</dbReference>
<dbReference type="InterPro" id="IPR051013">
    <property type="entry name" value="MBL_superfamily_lactonases"/>
</dbReference>
<keyword evidence="4" id="KW-0862">Zinc</keyword>
<evidence type="ECO:0000256" key="2">
    <source>
        <dbReference type="ARBA" id="ARBA00022723"/>
    </source>
</evidence>
<dbReference type="SMART" id="SM00849">
    <property type="entry name" value="Lactamase_B"/>
    <property type="match status" value="1"/>
</dbReference>
<comment type="similarity">
    <text evidence="1">Belongs to the metallo-beta-lactamase superfamily.</text>
</comment>
<gene>
    <name evidence="6" type="ORF">J4573_03630</name>
</gene>
<evidence type="ECO:0000256" key="3">
    <source>
        <dbReference type="ARBA" id="ARBA00022801"/>
    </source>
</evidence>
<organism evidence="6 7">
    <name type="scientific">Actinomadura barringtoniae</name>
    <dbReference type="NCBI Taxonomy" id="1427535"/>
    <lineage>
        <taxon>Bacteria</taxon>
        <taxon>Bacillati</taxon>
        <taxon>Actinomycetota</taxon>
        <taxon>Actinomycetes</taxon>
        <taxon>Streptosporangiales</taxon>
        <taxon>Thermomonosporaceae</taxon>
        <taxon>Actinomadura</taxon>
    </lineage>
</organism>
<dbReference type="Proteomes" id="UP000669179">
    <property type="component" value="Unassembled WGS sequence"/>
</dbReference>
<keyword evidence="7" id="KW-1185">Reference proteome</keyword>
<dbReference type="Gene3D" id="3.60.15.10">
    <property type="entry name" value="Ribonuclease Z/Hydroxyacylglutathione hydrolase-like"/>
    <property type="match status" value="1"/>
</dbReference>
<dbReference type="InterPro" id="IPR036866">
    <property type="entry name" value="RibonucZ/Hydroxyglut_hydro"/>
</dbReference>
<keyword evidence="2" id="KW-0479">Metal-binding</keyword>
<dbReference type="GO" id="GO:0016787">
    <property type="term" value="F:hydrolase activity"/>
    <property type="evidence" value="ECO:0007669"/>
    <property type="project" value="UniProtKB-KW"/>
</dbReference>
<dbReference type="PANTHER" id="PTHR42978:SF6">
    <property type="entry name" value="QUORUM-QUENCHING LACTONASE YTNP-RELATED"/>
    <property type="match status" value="1"/>
</dbReference>
<feature type="domain" description="Metallo-beta-lactamase" evidence="5">
    <location>
        <begin position="53"/>
        <end position="246"/>
    </location>
</feature>
<reference evidence="6" key="1">
    <citation type="submission" date="2021-03" db="EMBL/GenBank/DDBJ databases">
        <authorList>
            <person name="Kanchanasin P."/>
            <person name="Saeng-In P."/>
            <person name="Phongsopitanun W."/>
            <person name="Yuki M."/>
            <person name="Kudo T."/>
            <person name="Ohkuma M."/>
            <person name="Tanasupawat S."/>
        </authorList>
    </citation>
    <scope>NUCLEOTIDE SEQUENCE</scope>
    <source>
        <strain evidence="6">GKU 128</strain>
    </source>
</reference>
<dbReference type="RefSeq" id="WP_208253729.1">
    <property type="nucleotide sequence ID" value="NZ_JAGEOJ010000001.1"/>
</dbReference>
<dbReference type="GO" id="GO:0046872">
    <property type="term" value="F:metal ion binding"/>
    <property type="evidence" value="ECO:0007669"/>
    <property type="project" value="UniProtKB-KW"/>
</dbReference>
<dbReference type="AlphaFoldDB" id="A0A939T0T5"/>
<name>A0A939T0T5_9ACTN</name>
<evidence type="ECO:0000256" key="4">
    <source>
        <dbReference type="ARBA" id="ARBA00022833"/>
    </source>
</evidence>
<dbReference type="Pfam" id="PF00753">
    <property type="entry name" value="Lactamase_B"/>
    <property type="match status" value="1"/>
</dbReference>
<dbReference type="SUPFAM" id="SSF56281">
    <property type="entry name" value="Metallo-hydrolase/oxidoreductase"/>
    <property type="match status" value="1"/>
</dbReference>
<dbReference type="EMBL" id="JAGEOJ010000001">
    <property type="protein sequence ID" value="MBO2446166.1"/>
    <property type="molecule type" value="Genomic_DNA"/>
</dbReference>